<dbReference type="AlphaFoldDB" id="X1LGH9"/>
<proteinExistence type="predicted"/>
<reference evidence="2" key="1">
    <citation type="journal article" date="2014" name="Front. Microbiol.">
        <title>High frequency of phylogenetically diverse reductive dehalogenase-homologous genes in deep subseafloor sedimentary metagenomes.</title>
        <authorList>
            <person name="Kawai M."/>
            <person name="Futagami T."/>
            <person name="Toyoda A."/>
            <person name="Takaki Y."/>
            <person name="Nishi S."/>
            <person name="Hori S."/>
            <person name="Arai W."/>
            <person name="Tsubouchi T."/>
            <person name="Morono Y."/>
            <person name="Uchiyama I."/>
            <person name="Ito T."/>
            <person name="Fujiyama A."/>
            <person name="Inagaki F."/>
            <person name="Takami H."/>
        </authorList>
    </citation>
    <scope>NUCLEOTIDE SEQUENCE</scope>
    <source>
        <strain evidence="2">Expedition CK06-06</strain>
    </source>
</reference>
<accession>X1LGH9</accession>
<feature type="transmembrane region" description="Helical" evidence="1">
    <location>
        <begin position="81"/>
        <end position="102"/>
    </location>
</feature>
<feature type="non-terminal residue" evidence="2">
    <location>
        <position position="433"/>
    </location>
</feature>
<name>X1LGH9_9ZZZZ</name>
<evidence type="ECO:0000313" key="2">
    <source>
        <dbReference type="EMBL" id="GAH93258.1"/>
    </source>
</evidence>
<gene>
    <name evidence="2" type="ORF">S06H3_00518</name>
</gene>
<evidence type="ECO:0000256" key="1">
    <source>
        <dbReference type="SAM" id="Phobius"/>
    </source>
</evidence>
<keyword evidence="1" id="KW-0812">Transmembrane</keyword>
<keyword evidence="1" id="KW-1133">Transmembrane helix</keyword>
<organism evidence="2">
    <name type="scientific">marine sediment metagenome</name>
    <dbReference type="NCBI Taxonomy" id="412755"/>
    <lineage>
        <taxon>unclassified sequences</taxon>
        <taxon>metagenomes</taxon>
        <taxon>ecological metagenomes</taxon>
    </lineage>
</organism>
<sequence>MKTPAERFTEWIDGLSERWKDRLRGWMVSWAVRSITDALEDMTPEQKASVDSIVDRLRDDPNMPEYLKPFLEQSKKKGHPALIVVGIVFAAMMVIGMILGFFRPLARLSEYLQERIFKTYRLDPLSIINLWRRDPETYEQYFDDLRDQGWSDERLEALRELAKILPPVPDMVRFADFSAFDPEVIAKWREFYDAPGWIADPMSLIGITNEPPRDWANKYWFSHWIQPGRYELGEIYRRGLLGEPLVGQEEIGKAKEEGDAESMVKLAFRTMGYSSFWQENLLQLVREVPTRVDVRRWWDMRTIDEAELRSIYQRRGYFGKDLENYVTWTKVYVAFPDLIARWKNGWITIDEVRAELTGYGMPPERVEELLETKFKATAGDKTAAERDITKTDIYKGVKQGVITRGEAMELLMDLGYDEDDADYLLTINIPVDE</sequence>
<keyword evidence="1" id="KW-0472">Membrane</keyword>
<protein>
    <submittedName>
        <fullName evidence="2">Uncharacterized protein</fullName>
    </submittedName>
</protein>
<dbReference type="EMBL" id="BARV01000096">
    <property type="protein sequence ID" value="GAH93258.1"/>
    <property type="molecule type" value="Genomic_DNA"/>
</dbReference>
<comment type="caution">
    <text evidence="2">The sequence shown here is derived from an EMBL/GenBank/DDBJ whole genome shotgun (WGS) entry which is preliminary data.</text>
</comment>